<keyword evidence="8" id="KW-1185">Reference proteome</keyword>
<feature type="region of interest" description="Disordered" evidence="5">
    <location>
        <begin position="536"/>
        <end position="575"/>
    </location>
</feature>
<dbReference type="OrthoDB" id="5801062at2759"/>
<dbReference type="InterPro" id="IPR013882">
    <property type="entry name" value="Ctp1_C"/>
</dbReference>
<feature type="compositionally biased region" description="Low complexity" evidence="5">
    <location>
        <begin position="547"/>
        <end position="561"/>
    </location>
</feature>
<dbReference type="AlphaFoldDB" id="A0A6G1JEP5"/>
<keyword evidence="3" id="KW-0539">Nucleus</keyword>
<evidence type="ECO:0000256" key="4">
    <source>
        <dbReference type="SAM" id="Coils"/>
    </source>
</evidence>
<evidence type="ECO:0000256" key="1">
    <source>
        <dbReference type="ARBA" id="ARBA00004123"/>
    </source>
</evidence>
<reference evidence="7" key="1">
    <citation type="journal article" date="2020" name="Stud. Mycol.">
        <title>101 Dothideomycetes genomes: a test case for predicting lifestyles and emergence of pathogens.</title>
        <authorList>
            <person name="Haridas S."/>
            <person name="Albert R."/>
            <person name="Binder M."/>
            <person name="Bloem J."/>
            <person name="Labutti K."/>
            <person name="Salamov A."/>
            <person name="Andreopoulos B."/>
            <person name="Baker S."/>
            <person name="Barry K."/>
            <person name="Bills G."/>
            <person name="Bluhm B."/>
            <person name="Cannon C."/>
            <person name="Castanera R."/>
            <person name="Culley D."/>
            <person name="Daum C."/>
            <person name="Ezra D."/>
            <person name="Gonzalez J."/>
            <person name="Henrissat B."/>
            <person name="Kuo A."/>
            <person name="Liang C."/>
            <person name="Lipzen A."/>
            <person name="Lutzoni F."/>
            <person name="Magnuson J."/>
            <person name="Mondo S."/>
            <person name="Nolan M."/>
            <person name="Ohm R."/>
            <person name="Pangilinan J."/>
            <person name="Park H.-J."/>
            <person name="Ramirez L."/>
            <person name="Alfaro M."/>
            <person name="Sun H."/>
            <person name="Tritt A."/>
            <person name="Yoshinaga Y."/>
            <person name="Zwiers L.-H."/>
            <person name="Turgeon B."/>
            <person name="Goodwin S."/>
            <person name="Spatafora J."/>
            <person name="Crous P."/>
            <person name="Grigoriev I."/>
        </authorList>
    </citation>
    <scope>NUCLEOTIDE SEQUENCE</scope>
    <source>
        <strain evidence="7">CBS 122367</strain>
    </source>
</reference>
<proteinExistence type="predicted"/>
<evidence type="ECO:0000313" key="7">
    <source>
        <dbReference type="EMBL" id="KAF2688599.1"/>
    </source>
</evidence>
<feature type="region of interest" description="Disordered" evidence="5">
    <location>
        <begin position="406"/>
        <end position="520"/>
    </location>
</feature>
<dbReference type="GO" id="GO:0005634">
    <property type="term" value="C:nucleus"/>
    <property type="evidence" value="ECO:0007669"/>
    <property type="project" value="UniProtKB-SubCell"/>
</dbReference>
<evidence type="ECO:0000256" key="2">
    <source>
        <dbReference type="ARBA" id="ARBA00022763"/>
    </source>
</evidence>
<feature type="domain" description="DNA endonuclease activator Ctp1 C-terminal" evidence="6">
    <location>
        <begin position="654"/>
        <end position="762"/>
    </location>
</feature>
<dbReference type="Proteomes" id="UP000799291">
    <property type="component" value="Unassembled WGS sequence"/>
</dbReference>
<protein>
    <recommendedName>
        <fullName evidence="6">DNA endonuclease activator Ctp1 C-terminal domain-containing protein</fullName>
    </recommendedName>
</protein>
<evidence type="ECO:0000256" key="5">
    <source>
        <dbReference type="SAM" id="MobiDB-lite"/>
    </source>
</evidence>
<evidence type="ECO:0000256" key="3">
    <source>
        <dbReference type="ARBA" id="ARBA00023242"/>
    </source>
</evidence>
<feature type="region of interest" description="Disordered" evidence="5">
    <location>
        <begin position="224"/>
        <end position="257"/>
    </location>
</feature>
<dbReference type="EMBL" id="MU005573">
    <property type="protein sequence ID" value="KAF2688599.1"/>
    <property type="molecule type" value="Genomic_DNA"/>
</dbReference>
<evidence type="ECO:0000313" key="8">
    <source>
        <dbReference type="Proteomes" id="UP000799291"/>
    </source>
</evidence>
<name>A0A6G1JEP5_9PLEO</name>
<feature type="coiled-coil region" evidence="4">
    <location>
        <begin position="28"/>
        <end position="146"/>
    </location>
</feature>
<gene>
    <name evidence="7" type="ORF">K458DRAFT_484597</name>
</gene>
<sequence length="798" mass="89376">MTELSTWLERNKGLWTRVYDEVIAPDFEKEWKRRTEEHEKELKTKDDNQQILLAHVNNEVIKNARLEEENARLKKLLQKHNAGTPTSTKELEGSTAEASSSIYEYRDISDKYSEFNKRYQEASQRIKYLERKNVAVMQKNKEMKENVRAWQEYCDRHLGKQKMKAEAKPANNPTNALAAIQAYETGPNLPSCPRSAAVRTPQSLVGQDRSSPAPVTPLAHIAFPPPSSCSSQVEGHNSTREHDAADAGQQHAEQEYPTLPEENVDERMRMEPSHINIAFLGRPSSDKLGSSQTTEDEIAEQTSTAVPIIASTESDDVPQFVFERSLKGKRGRRVRHRQLMNQDSSDGTPARPIRVKEELFSSPPPVEAAAHLHRKETMDLDELGPNAILTPRKRLRRTFSIHSNHTSTLCNQKSNSAPFSGPLIKAEPPAEDAHTSLGEGSGAGAAETAQTRAISEPGDSMRTSGDVLQPLDPNITPKANAGTPSKGVKREAARQQEGYDILAESGKTPPPVDEDERHRPPNLALVHYYQRIRATKNARSPAMGSHTTRNTAPAKAAAAQIPTPPPTVDRPAYTPSTRPTQRKILMSEPRPDVSAGAHTNLRPIWSMAPPSEPARKAPAPPAKKQVWLRDKPVSELSQYDFKPNPKYNQGYTHAFSETVRKRNDRLCLPGCTNISCCGSNFRTLASAAPPLSSSQEEELLQDYLGDAYDVFGLTQMSQDERNEVVLQARTRHMANEHGKHRQAYEGRRSPPGFWRVGFPSTQSQAEDRQKALKLQQDVVRERWLEAMRKNGKWMFRDE</sequence>
<keyword evidence="4" id="KW-0175">Coiled coil</keyword>
<organism evidence="7 8">
    <name type="scientific">Lentithecium fluviatile CBS 122367</name>
    <dbReference type="NCBI Taxonomy" id="1168545"/>
    <lineage>
        <taxon>Eukaryota</taxon>
        <taxon>Fungi</taxon>
        <taxon>Dikarya</taxon>
        <taxon>Ascomycota</taxon>
        <taxon>Pezizomycotina</taxon>
        <taxon>Dothideomycetes</taxon>
        <taxon>Pleosporomycetidae</taxon>
        <taxon>Pleosporales</taxon>
        <taxon>Massarineae</taxon>
        <taxon>Lentitheciaceae</taxon>
        <taxon>Lentithecium</taxon>
    </lineage>
</organism>
<evidence type="ECO:0000259" key="6">
    <source>
        <dbReference type="Pfam" id="PF08573"/>
    </source>
</evidence>
<dbReference type="Pfam" id="PF08573">
    <property type="entry name" value="SAE2"/>
    <property type="match status" value="1"/>
</dbReference>
<keyword evidence="2" id="KW-0227">DNA damage</keyword>
<dbReference type="GO" id="GO:0006281">
    <property type="term" value="P:DNA repair"/>
    <property type="evidence" value="ECO:0007669"/>
    <property type="project" value="InterPro"/>
</dbReference>
<accession>A0A6G1JEP5</accession>
<feature type="compositionally biased region" description="Polar residues" evidence="5">
    <location>
        <begin position="406"/>
        <end position="418"/>
    </location>
</feature>
<comment type="subcellular location">
    <subcellularLocation>
        <location evidence="1">Nucleus</location>
    </subcellularLocation>
</comment>